<accession>A0ABU8L6Z0</accession>
<name>A0ABU8L6Z0_9HYPH</name>
<comment type="caution">
    <text evidence="1">The sequence shown here is derived from an EMBL/GenBank/DDBJ whole genome shotgun (WGS) entry which is preliminary data.</text>
</comment>
<dbReference type="EMBL" id="JAPYKS010000050">
    <property type="protein sequence ID" value="MEI9413110.1"/>
    <property type="molecule type" value="Genomic_DNA"/>
</dbReference>
<dbReference type="Proteomes" id="UP001387293">
    <property type="component" value="Unassembled WGS sequence"/>
</dbReference>
<gene>
    <name evidence="1" type="ORF">O7A60_30850</name>
</gene>
<dbReference type="RefSeq" id="WP_337109430.1">
    <property type="nucleotide sequence ID" value="NZ_JAPYKS010000050.1"/>
</dbReference>
<proteinExistence type="predicted"/>
<organism evidence="1 2">
    <name type="scientific">Mesorhizobium salmacidum</name>
    <dbReference type="NCBI Taxonomy" id="3015171"/>
    <lineage>
        <taxon>Bacteria</taxon>
        <taxon>Pseudomonadati</taxon>
        <taxon>Pseudomonadota</taxon>
        <taxon>Alphaproteobacteria</taxon>
        <taxon>Hyphomicrobiales</taxon>
        <taxon>Phyllobacteriaceae</taxon>
        <taxon>Mesorhizobium</taxon>
    </lineage>
</organism>
<sequence>MDSGIRLEHFGLLEQYGGAPWTRTADQVAARDRLREPYKATKAWAEALQVKLFPDGRTDGRMAVINQGQHFSRYTWWRIYPRKSSPHELAYTVGIDCSGEFIVKLDTYQAAAPVHAAYVAESGPTIAASPFAAVMSAEEGVNLSFEALIDWSIAAIADFYPGYEELANRIGLAQTRLRLVIDPHVTRRQLDRWRAAVLEGSIARKGIRWVPDSPFVVRVVKAPDGRIRTELGHDPSGKNWTVEINEARQTGNPNSLSAVAVDAQGRSYLLRQGLLRKNGETEKGVSPSAFASRTGLTPVNVEVSPTGIERAWFLVAALEEKSDLIRKMTGRFVRACALARSTRSPAPTAEDVGYRLGADEKGGTYVIGSTGPQDEKIVSRKQGFVWLALQERLLERDIKIEKPGHSLGYEVDATVKRPGKRPLLIEIKTGATAADIHTGAGQLHLYPALIPAIAGHERILLLPGRPHEDVVAALAKLDIVVFTYDPGIEPDGSGIRFTSDFLELAASTNMAIEGRVICTHGCARGT</sequence>
<keyword evidence="2" id="KW-1185">Reference proteome</keyword>
<evidence type="ECO:0000313" key="2">
    <source>
        <dbReference type="Proteomes" id="UP001387293"/>
    </source>
</evidence>
<evidence type="ECO:0000313" key="1">
    <source>
        <dbReference type="EMBL" id="MEI9413110.1"/>
    </source>
</evidence>
<evidence type="ECO:0008006" key="3">
    <source>
        <dbReference type="Google" id="ProtNLM"/>
    </source>
</evidence>
<reference evidence="1 2" key="1">
    <citation type="submission" date="2022-12" db="EMBL/GenBank/DDBJ databases">
        <authorList>
            <person name="Muema E."/>
        </authorList>
    </citation>
    <scope>NUCLEOTIDE SEQUENCE [LARGE SCALE GENOMIC DNA]</scope>
    <source>
        <strain evidence="2">1326</strain>
    </source>
</reference>
<protein>
    <recommendedName>
        <fullName evidence="3">PD-(D/E)XK endonuclease-like domain-containing protein</fullName>
    </recommendedName>
</protein>